<dbReference type="EMBL" id="BPLR01003353">
    <property type="protein sequence ID" value="GIX83633.1"/>
    <property type="molecule type" value="Genomic_DNA"/>
</dbReference>
<evidence type="ECO:0000313" key="2">
    <source>
        <dbReference type="Proteomes" id="UP001054945"/>
    </source>
</evidence>
<reference evidence="1 2" key="1">
    <citation type="submission" date="2021-06" db="EMBL/GenBank/DDBJ databases">
        <title>Caerostris extrusa draft genome.</title>
        <authorList>
            <person name="Kono N."/>
            <person name="Arakawa K."/>
        </authorList>
    </citation>
    <scope>NUCLEOTIDE SEQUENCE [LARGE SCALE GENOMIC DNA]</scope>
</reference>
<dbReference type="AlphaFoldDB" id="A0AAV4NGK5"/>
<protein>
    <submittedName>
        <fullName evidence="1">Uncharacterized protein</fullName>
    </submittedName>
</protein>
<keyword evidence="2" id="KW-1185">Reference proteome</keyword>
<sequence>MNPSQLQSQWPENHHLITTPENYIDLHFRRREQNKFIHPRVLPSRHPKIVCINFHPCPGTIFPKNTACLDTMSLRTTFPGVEEGG</sequence>
<comment type="caution">
    <text evidence="1">The sequence shown here is derived from an EMBL/GenBank/DDBJ whole genome shotgun (WGS) entry which is preliminary data.</text>
</comment>
<dbReference type="Proteomes" id="UP001054945">
    <property type="component" value="Unassembled WGS sequence"/>
</dbReference>
<gene>
    <name evidence="1" type="ORF">CEXT_564681</name>
</gene>
<name>A0AAV4NGK5_CAEEX</name>
<proteinExistence type="predicted"/>
<organism evidence="1 2">
    <name type="scientific">Caerostris extrusa</name>
    <name type="common">Bark spider</name>
    <name type="synonym">Caerostris bankana</name>
    <dbReference type="NCBI Taxonomy" id="172846"/>
    <lineage>
        <taxon>Eukaryota</taxon>
        <taxon>Metazoa</taxon>
        <taxon>Ecdysozoa</taxon>
        <taxon>Arthropoda</taxon>
        <taxon>Chelicerata</taxon>
        <taxon>Arachnida</taxon>
        <taxon>Araneae</taxon>
        <taxon>Araneomorphae</taxon>
        <taxon>Entelegynae</taxon>
        <taxon>Araneoidea</taxon>
        <taxon>Araneidae</taxon>
        <taxon>Caerostris</taxon>
    </lineage>
</organism>
<accession>A0AAV4NGK5</accession>
<evidence type="ECO:0000313" key="1">
    <source>
        <dbReference type="EMBL" id="GIX83633.1"/>
    </source>
</evidence>